<name>A0ABP9FHR6_9GAMM</name>
<keyword evidence="4" id="KW-1185">Reference proteome</keyword>
<comment type="caution">
    <text evidence="3">The sequence shown here is derived from an EMBL/GenBank/DDBJ whole genome shotgun (WGS) entry which is preliminary data.</text>
</comment>
<keyword evidence="2" id="KW-0472">Membrane</keyword>
<sequence>MYDPRHESAYWVRFVVGLISGIILTQLIPINLDAVAQAAGDEVDTGPSSEAAIRITLALIGGFSADLMYRILNRLVEAVQSLLSPSALRDPNLDREAVRTQFQREQQQHMQTLSRELNQLQQQLLAQDAITPQEVQRLLGRFSDQLHNKD</sequence>
<reference evidence="4" key="1">
    <citation type="journal article" date="2019" name="Int. J. Syst. Evol. Microbiol.">
        <title>The Global Catalogue of Microorganisms (GCM) 10K type strain sequencing project: providing services to taxonomists for standard genome sequencing and annotation.</title>
        <authorList>
            <consortium name="The Broad Institute Genomics Platform"/>
            <consortium name="The Broad Institute Genome Sequencing Center for Infectious Disease"/>
            <person name="Wu L."/>
            <person name="Ma J."/>
        </authorList>
    </citation>
    <scope>NUCLEOTIDE SEQUENCE [LARGE SCALE GENOMIC DNA]</scope>
    <source>
        <strain evidence="4">JCM 18401</strain>
    </source>
</reference>
<feature type="transmembrane region" description="Helical" evidence="2">
    <location>
        <begin position="12"/>
        <end position="32"/>
    </location>
</feature>
<protein>
    <submittedName>
        <fullName evidence="3">Uncharacterized protein</fullName>
    </submittedName>
</protein>
<proteinExistence type="predicted"/>
<feature type="transmembrane region" description="Helical" evidence="2">
    <location>
        <begin position="52"/>
        <end position="72"/>
    </location>
</feature>
<dbReference type="Proteomes" id="UP001499988">
    <property type="component" value="Unassembled WGS sequence"/>
</dbReference>
<evidence type="ECO:0000256" key="1">
    <source>
        <dbReference type="SAM" id="Coils"/>
    </source>
</evidence>
<gene>
    <name evidence="3" type="ORF">GCM10023333_40810</name>
</gene>
<evidence type="ECO:0000256" key="2">
    <source>
        <dbReference type="SAM" id="Phobius"/>
    </source>
</evidence>
<keyword evidence="1" id="KW-0175">Coiled coil</keyword>
<evidence type="ECO:0000313" key="3">
    <source>
        <dbReference type="EMBL" id="GAA4902520.1"/>
    </source>
</evidence>
<accession>A0ABP9FHR6</accession>
<organism evidence="3 4">
    <name type="scientific">Ferrimonas pelagia</name>
    <dbReference type="NCBI Taxonomy" id="1177826"/>
    <lineage>
        <taxon>Bacteria</taxon>
        <taxon>Pseudomonadati</taxon>
        <taxon>Pseudomonadota</taxon>
        <taxon>Gammaproteobacteria</taxon>
        <taxon>Alteromonadales</taxon>
        <taxon>Ferrimonadaceae</taxon>
        <taxon>Ferrimonas</taxon>
    </lineage>
</organism>
<dbReference type="EMBL" id="BAABJZ010000106">
    <property type="protein sequence ID" value="GAA4902520.1"/>
    <property type="molecule type" value="Genomic_DNA"/>
</dbReference>
<feature type="coiled-coil region" evidence="1">
    <location>
        <begin position="103"/>
        <end position="130"/>
    </location>
</feature>
<keyword evidence="2" id="KW-1133">Transmembrane helix</keyword>
<keyword evidence="2" id="KW-0812">Transmembrane</keyword>
<evidence type="ECO:0000313" key="4">
    <source>
        <dbReference type="Proteomes" id="UP001499988"/>
    </source>
</evidence>